<feature type="compositionally biased region" description="Acidic residues" evidence="8">
    <location>
        <begin position="444"/>
        <end position="456"/>
    </location>
</feature>
<feature type="compositionally biased region" description="Acidic residues" evidence="8">
    <location>
        <begin position="307"/>
        <end position="318"/>
    </location>
</feature>
<accession>A0AAD6J1I1</accession>
<feature type="compositionally biased region" description="Low complexity" evidence="8">
    <location>
        <begin position="347"/>
        <end position="356"/>
    </location>
</feature>
<dbReference type="InterPro" id="IPR051062">
    <property type="entry name" value="Topoisomerase_IB"/>
</dbReference>
<dbReference type="Pfam" id="PF14370">
    <property type="entry name" value="Topo_C_assoc"/>
    <property type="match status" value="1"/>
</dbReference>
<dbReference type="Gene3D" id="3.90.15.10">
    <property type="entry name" value="Topoisomerase I, Chain A, domain 3"/>
    <property type="match status" value="1"/>
</dbReference>
<evidence type="ECO:0000256" key="4">
    <source>
        <dbReference type="ARBA" id="ARBA00023125"/>
    </source>
</evidence>
<keyword evidence="3 6" id="KW-0799">Topoisomerase</keyword>
<dbReference type="GO" id="GO:0005730">
    <property type="term" value="C:nucleolus"/>
    <property type="evidence" value="ECO:0007669"/>
    <property type="project" value="TreeGrafter"/>
</dbReference>
<dbReference type="SMART" id="SM00435">
    <property type="entry name" value="TOPEUc"/>
    <property type="match status" value="1"/>
</dbReference>
<dbReference type="GO" id="GO:0006265">
    <property type="term" value="P:DNA topological change"/>
    <property type="evidence" value="ECO:0007669"/>
    <property type="project" value="UniProtKB-UniRule"/>
</dbReference>
<dbReference type="FunFam" id="2.170.11.10:FF:000001">
    <property type="entry name" value="DNA topoisomerase I"/>
    <property type="match status" value="1"/>
</dbReference>
<dbReference type="FunFam" id="1.10.10.41:FF:000001">
    <property type="entry name" value="DNA topoisomerase I"/>
    <property type="match status" value="1"/>
</dbReference>
<dbReference type="SUPFAM" id="SSF56349">
    <property type="entry name" value="DNA breaking-rejoining enzymes"/>
    <property type="match status" value="1"/>
</dbReference>
<comment type="catalytic activity">
    <reaction evidence="1 6 7">
        <text>ATP-independent breakage of single-stranded DNA, followed by passage and rejoining.</text>
        <dbReference type="EC" id="5.6.2.1"/>
    </reaction>
</comment>
<dbReference type="Gene3D" id="2.170.11.10">
    <property type="entry name" value="DNA Topoisomerase I, domain 2"/>
    <property type="match status" value="1"/>
</dbReference>
<evidence type="ECO:0000256" key="1">
    <source>
        <dbReference type="ARBA" id="ARBA00000213"/>
    </source>
</evidence>
<dbReference type="PANTHER" id="PTHR10290">
    <property type="entry name" value="DNA TOPOISOMERASE I"/>
    <property type="match status" value="1"/>
</dbReference>
<reference evidence="10" key="1">
    <citation type="submission" date="2023-01" db="EMBL/GenBank/DDBJ databases">
        <title>The chitinases involved in constricting ring structure development in the nematode-trapping fungus Drechslerella dactyloides.</title>
        <authorList>
            <person name="Wang R."/>
            <person name="Zhang L."/>
            <person name="Tang P."/>
            <person name="Li S."/>
            <person name="Liang L."/>
        </authorList>
    </citation>
    <scope>NUCLEOTIDE SEQUENCE</scope>
    <source>
        <strain evidence="10">YMF1.00031</strain>
    </source>
</reference>
<feature type="compositionally biased region" description="Polar residues" evidence="8">
    <location>
        <begin position="43"/>
        <end position="52"/>
    </location>
</feature>
<evidence type="ECO:0000313" key="11">
    <source>
        <dbReference type="Proteomes" id="UP001221413"/>
    </source>
</evidence>
<gene>
    <name evidence="10" type="ORF">Dda_1310</name>
</gene>
<dbReference type="AlphaFoldDB" id="A0AAD6J1I1"/>
<comment type="caution">
    <text evidence="10">The sequence shown here is derived from an EMBL/GenBank/DDBJ whole genome shotgun (WGS) entry which is preliminary data.</text>
</comment>
<evidence type="ECO:0000256" key="6">
    <source>
        <dbReference type="PROSITE-ProRule" id="PRU01382"/>
    </source>
</evidence>
<dbReference type="PROSITE" id="PS00176">
    <property type="entry name" value="TOPO_IB_1"/>
    <property type="match status" value="1"/>
</dbReference>
<dbReference type="Gene3D" id="1.10.132.10">
    <property type="match status" value="1"/>
</dbReference>
<dbReference type="Proteomes" id="UP001221413">
    <property type="component" value="Unassembled WGS sequence"/>
</dbReference>
<comment type="similarity">
    <text evidence="2 6 7">Belongs to the type IB topoisomerase family.</text>
</comment>
<dbReference type="GO" id="GO:0006338">
    <property type="term" value="P:chromatin remodeling"/>
    <property type="evidence" value="ECO:0007669"/>
    <property type="project" value="UniProtKB-ARBA"/>
</dbReference>
<organism evidence="10 11">
    <name type="scientific">Drechslerella dactyloides</name>
    <name type="common">Nematode-trapping fungus</name>
    <name type="synonym">Arthrobotrys dactyloides</name>
    <dbReference type="NCBI Taxonomy" id="74499"/>
    <lineage>
        <taxon>Eukaryota</taxon>
        <taxon>Fungi</taxon>
        <taxon>Dikarya</taxon>
        <taxon>Ascomycota</taxon>
        <taxon>Pezizomycotina</taxon>
        <taxon>Orbiliomycetes</taxon>
        <taxon>Orbiliales</taxon>
        <taxon>Orbiliaceae</taxon>
        <taxon>Drechslerella</taxon>
    </lineage>
</organism>
<dbReference type="GO" id="GO:0005694">
    <property type="term" value="C:chromosome"/>
    <property type="evidence" value="ECO:0007669"/>
    <property type="project" value="InterPro"/>
</dbReference>
<evidence type="ECO:0000256" key="5">
    <source>
        <dbReference type="ARBA" id="ARBA00023235"/>
    </source>
</evidence>
<sequence>MSPWPFSPSPSPSPSPSSSSSFSSQLALSLASPAPSPTRRKVPSSSASNPSTDRLARLYISTRRPLRGRPRILLDLGSSTPATALESRDRPPAAQLPLLPSFDASDSLSRSHTRLQAVSRTLSSISDTHPALAATPYFTRHQSTGPNITSALPPNPIDPFLANTRKPHLPTTTRFKMSSSDEDDMPLARRPRKSNGRAVLPDKIDPAVDRKLEEESMEIDSAHAPGIAIDPAKVSKVINGTSSKRKAAAKPAIKDEESDSDDEPLSKRRRTVNGINRHQLSDDEDDSDAIPLKASRGKKPVKPKEESESDFDDDEDDEIPLHKLAKEKKEIEKAASKQAKKERAVSKTKAAAAPKKAAPKKATPKTTPAAKRKPKDETPSDASDSDVPIAKQRKTASAKKGKAVKKEEEEEPTPAKAKKGKAKAKVEEPAPKKTTKGKGKAKEEEEASPEGEEEEGDQYKWWLAEQGDGKQKWETLQHAGVMFPPPYESLPAHIKMKYNGVPINLGPDAEEVAGFMAALLEADQAKDQKFVENFFADWKKVLKESGGAKDQNGKTVKIESYEKCDFRPMFEFFSAQKEAKKAMTTAEKKAAKAEKEKIEEPYQYCQWNGRKEKVGNFRVEPPGLFRGRGEHPKRGMLKKRVTPEQITLNIGKEATVPPPPKGHKWGNIVHNQTASWLAMWTENINNNVKYVMLAVTSSLKGQSDFKKYEKARELKKHIDKIRRDYTRDLLDKQTMIRQRATAIYLIDKFALRAGNEKGDDEADTVGCCSLRYEHITLEEPNLVHFKFLGKDSIQFDQVYTVDKQVFKNLRIFKKAPKGPGDDLFDRIQTKDVNEWFKDYMDGLSAKVFRTYNASWTMQKELAMMENKGTIADKYAAYNEANKKVAILCNHQRTKSKMHDTQMEKKMYEIKALMYQKWRLKKMILDLEPKLAKKKPEYFKPDAEIDNEEWIKEHQVWLVEEEKKKIEKKFTKENEKLVENGEKEMKATELKSRLSALKDMEKEFEKENKTGKVPAAGKAPSVEKFEEQISKIEDKIQTRISMMKDKENTSEVSLGTSKINYIDPRLSVVFCKRFGVPLEKIFAKALRDKFKWAIESVDENWEF</sequence>
<dbReference type="GO" id="GO:0003917">
    <property type="term" value="F:DNA topoisomerase type I (single strand cut, ATP-independent) activity"/>
    <property type="evidence" value="ECO:0007669"/>
    <property type="project" value="UniProtKB-UniRule"/>
</dbReference>
<keyword evidence="5 6" id="KW-0413">Isomerase</keyword>
<dbReference type="FunFam" id="1.10.132.10:FF:000003">
    <property type="entry name" value="DNA topoisomerase I"/>
    <property type="match status" value="1"/>
</dbReference>
<feature type="active site" description="O-(3'-phospho-DNA)-tyrosine intermediate" evidence="6">
    <location>
        <position position="1060"/>
    </location>
</feature>
<dbReference type="SUPFAM" id="SSF56741">
    <property type="entry name" value="Eukaryotic DNA topoisomerase I, N-terminal DNA-binding fragment"/>
    <property type="match status" value="1"/>
</dbReference>
<dbReference type="InterPro" id="IPR013030">
    <property type="entry name" value="DNA_topo_DNA_db_N_dom2"/>
</dbReference>
<dbReference type="InterPro" id="IPR014727">
    <property type="entry name" value="TopoI_cat_a/b-sub_euk"/>
</dbReference>
<feature type="region of interest" description="Disordered" evidence="8">
    <location>
        <begin position="1"/>
        <end position="106"/>
    </location>
</feature>
<proteinExistence type="inferred from homology"/>
<name>A0AAD6J1I1_DREDA</name>
<dbReference type="InterPro" id="IPR013499">
    <property type="entry name" value="TopoI_euk"/>
</dbReference>
<feature type="domain" description="DNA topoisomerase I eukaryotic-type" evidence="9">
    <location>
        <begin position="624"/>
        <end position="1074"/>
    </location>
</feature>
<dbReference type="InterPro" id="IPR018521">
    <property type="entry name" value="TopoIB_AS"/>
</dbReference>
<dbReference type="GO" id="GO:0007059">
    <property type="term" value="P:chromosome segregation"/>
    <property type="evidence" value="ECO:0007669"/>
    <property type="project" value="TreeGrafter"/>
</dbReference>
<evidence type="ECO:0000256" key="2">
    <source>
        <dbReference type="ARBA" id="ARBA00006645"/>
    </source>
</evidence>
<evidence type="ECO:0000256" key="7">
    <source>
        <dbReference type="RuleBase" id="RU365101"/>
    </source>
</evidence>
<dbReference type="CDD" id="cd00659">
    <property type="entry name" value="Topo_IB_C"/>
    <property type="match status" value="1"/>
</dbReference>
<keyword evidence="4 6" id="KW-0238">DNA-binding</keyword>
<dbReference type="InterPro" id="IPR036202">
    <property type="entry name" value="TopoI_DNA-bd_euk_N_sf"/>
</dbReference>
<dbReference type="Gene3D" id="1.10.10.41">
    <property type="entry name" value="Yeast DNA topoisomerase - domain 1"/>
    <property type="match status" value="1"/>
</dbReference>
<feature type="region of interest" description="Disordered" evidence="8">
    <location>
        <begin position="240"/>
        <end position="456"/>
    </location>
</feature>
<dbReference type="EMBL" id="JAQGDS010000002">
    <property type="protein sequence ID" value="KAJ6262753.1"/>
    <property type="molecule type" value="Genomic_DNA"/>
</dbReference>
<dbReference type="InterPro" id="IPR001631">
    <property type="entry name" value="TopoI"/>
</dbReference>
<dbReference type="GO" id="GO:0006260">
    <property type="term" value="P:DNA replication"/>
    <property type="evidence" value="ECO:0007669"/>
    <property type="project" value="TreeGrafter"/>
</dbReference>
<dbReference type="PROSITE" id="PS52038">
    <property type="entry name" value="TOPO_IB_2"/>
    <property type="match status" value="1"/>
</dbReference>
<dbReference type="PRINTS" id="PR00416">
    <property type="entry name" value="EUTPISMRASEI"/>
</dbReference>
<evidence type="ECO:0000313" key="10">
    <source>
        <dbReference type="EMBL" id="KAJ6262753.1"/>
    </source>
</evidence>
<dbReference type="GO" id="GO:0003677">
    <property type="term" value="F:DNA binding"/>
    <property type="evidence" value="ECO:0007669"/>
    <property type="project" value="UniProtKB-UniRule"/>
</dbReference>
<dbReference type="InterPro" id="IPR008336">
    <property type="entry name" value="TopoI_DNA-bd_euk"/>
</dbReference>
<dbReference type="InterPro" id="IPR013500">
    <property type="entry name" value="TopoI_cat_euk"/>
</dbReference>
<dbReference type="Pfam" id="PF02919">
    <property type="entry name" value="Topoisom_I_N"/>
    <property type="match status" value="1"/>
</dbReference>
<feature type="compositionally biased region" description="Pro residues" evidence="8">
    <location>
        <begin position="1"/>
        <end position="15"/>
    </location>
</feature>
<dbReference type="Pfam" id="PF01028">
    <property type="entry name" value="Topoisom_I"/>
    <property type="match status" value="1"/>
</dbReference>
<dbReference type="InterPro" id="IPR025834">
    <property type="entry name" value="TopoI_C_dom"/>
</dbReference>
<comment type="function">
    <text evidence="7">Releases the supercoiling and torsional tension of DNA introduced during the DNA replication and transcription by transiently cleaving and rejoining one strand of the DNA duplex. Introduces a single-strand break via transesterification at the specific target site 5'-[CT]CCTTp site in duplex DNA. The scissile phosphodiester is attacked by the catalytic tyrosine of the enzyme, resulting in the formation of a DNA-(3'-phosphotyrosyl)-enzyme intermediate and the expulsion of a 5'-OH DNA strand. The free DNA strand then undergoes passage around the unbroken strand thus removing DNA supercoils. Finally, in the religation step, the DNA 5'-OH attacks the covalent intermediate to expel the active-site tyrosine and restore the DNA phosphodiester backbone.</text>
</comment>
<keyword evidence="11" id="KW-1185">Reference proteome</keyword>
<evidence type="ECO:0000256" key="3">
    <source>
        <dbReference type="ARBA" id="ARBA00023029"/>
    </source>
</evidence>
<feature type="compositionally biased region" description="Basic and acidic residues" evidence="8">
    <location>
        <begin position="327"/>
        <end position="345"/>
    </location>
</feature>
<feature type="region of interest" description="Disordered" evidence="8">
    <location>
        <begin position="161"/>
        <end position="207"/>
    </location>
</feature>
<dbReference type="FunFam" id="3.90.15.10:FF:000002">
    <property type="entry name" value="DNA topoisomerase I"/>
    <property type="match status" value="1"/>
</dbReference>
<dbReference type="InterPro" id="IPR014711">
    <property type="entry name" value="TopoI_cat_a-hlx-sub_euk"/>
</dbReference>
<dbReference type="InterPro" id="IPR011010">
    <property type="entry name" value="DNA_brk_join_enz"/>
</dbReference>
<dbReference type="EC" id="5.6.2.1" evidence="7"/>
<evidence type="ECO:0000256" key="8">
    <source>
        <dbReference type="SAM" id="MobiDB-lite"/>
    </source>
</evidence>
<evidence type="ECO:0000259" key="9">
    <source>
        <dbReference type="SMART" id="SM00435"/>
    </source>
</evidence>
<feature type="compositionally biased region" description="Basic residues" evidence="8">
    <location>
        <begin position="391"/>
        <end position="403"/>
    </location>
</feature>
<dbReference type="InterPro" id="IPR013034">
    <property type="entry name" value="DNA_topo_DNA_db_N_dom1"/>
</dbReference>
<dbReference type="PANTHER" id="PTHR10290:SF3">
    <property type="entry name" value="DNA TOPOISOMERASE 1"/>
    <property type="match status" value="1"/>
</dbReference>
<protein>
    <recommendedName>
        <fullName evidence="7">DNA topoisomerase I</fullName>
        <ecNumber evidence="7">5.6.2.1</ecNumber>
    </recommendedName>
    <alternativeName>
        <fullName evidence="7">DNA topoisomerase 1</fullName>
    </alternativeName>
</protein>
<feature type="compositionally biased region" description="Low complexity" evidence="8">
    <location>
        <begin position="16"/>
        <end position="33"/>
    </location>
</feature>